<dbReference type="Proteomes" id="UP001151760">
    <property type="component" value="Unassembled WGS sequence"/>
</dbReference>
<accession>A0ABQ5DTK4</accession>
<evidence type="ECO:0000313" key="2">
    <source>
        <dbReference type="EMBL" id="GJT41702.1"/>
    </source>
</evidence>
<reference evidence="2" key="2">
    <citation type="submission" date="2022-01" db="EMBL/GenBank/DDBJ databases">
        <authorList>
            <person name="Yamashiro T."/>
            <person name="Shiraishi A."/>
            <person name="Satake H."/>
            <person name="Nakayama K."/>
        </authorList>
    </citation>
    <scope>NUCLEOTIDE SEQUENCE</scope>
</reference>
<gene>
    <name evidence="2" type="ORF">Tco_0941567</name>
</gene>
<dbReference type="PROSITE" id="PS50878">
    <property type="entry name" value="RT_POL"/>
    <property type="match status" value="1"/>
</dbReference>
<dbReference type="PANTHER" id="PTHR46890:SF48">
    <property type="entry name" value="RNA-DIRECTED DNA POLYMERASE"/>
    <property type="match status" value="1"/>
</dbReference>
<dbReference type="GO" id="GO:0003964">
    <property type="term" value="F:RNA-directed DNA polymerase activity"/>
    <property type="evidence" value="ECO:0007669"/>
    <property type="project" value="UniProtKB-KW"/>
</dbReference>
<feature type="domain" description="Reverse transcriptase" evidence="1">
    <location>
        <begin position="73"/>
        <end position="352"/>
    </location>
</feature>
<keyword evidence="2" id="KW-0548">Nucleotidyltransferase</keyword>
<keyword evidence="2" id="KW-0695">RNA-directed DNA polymerase</keyword>
<dbReference type="InterPro" id="IPR052343">
    <property type="entry name" value="Retrotransposon-Effector_Assoc"/>
</dbReference>
<evidence type="ECO:0000259" key="1">
    <source>
        <dbReference type="PROSITE" id="PS50878"/>
    </source>
</evidence>
<dbReference type="CDD" id="cd01650">
    <property type="entry name" value="RT_nLTR_like"/>
    <property type="match status" value="1"/>
</dbReference>
<evidence type="ECO:0000313" key="3">
    <source>
        <dbReference type="Proteomes" id="UP001151760"/>
    </source>
</evidence>
<comment type="caution">
    <text evidence="2">The sequence shown here is derived from an EMBL/GenBank/DDBJ whole genome shotgun (WGS) entry which is preliminary data.</text>
</comment>
<dbReference type="InterPro" id="IPR043502">
    <property type="entry name" value="DNA/RNA_pol_sf"/>
</dbReference>
<keyword evidence="2" id="KW-0808">Transferase</keyword>
<organism evidence="2 3">
    <name type="scientific">Tanacetum coccineum</name>
    <dbReference type="NCBI Taxonomy" id="301880"/>
    <lineage>
        <taxon>Eukaryota</taxon>
        <taxon>Viridiplantae</taxon>
        <taxon>Streptophyta</taxon>
        <taxon>Embryophyta</taxon>
        <taxon>Tracheophyta</taxon>
        <taxon>Spermatophyta</taxon>
        <taxon>Magnoliopsida</taxon>
        <taxon>eudicotyledons</taxon>
        <taxon>Gunneridae</taxon>
        <taxon>Pentapetalae</taxon>
        <taxon>asterids</taxon>
        <taxon>campanulids</taxon>
        <taxon>Asterales</taxon>
        <taxon>Asteraceae</taxon>
        <taxon>Asteroideae</taxon>
        <taxon>Anthemideae</taxon>
        <taxon>Anthemidinae</taxon>
        <taxon>Tanacetum</taxon>
    </lineage>
</organism>
<protein>
    <submittedName>
        <fullName evidence="2">RNA-directed DNA polymerase, eukaryota, reverse transcriptase zinc-binding domain protein</fullName>
    </submittedName>
</protein>
<dbReference type="PANTHER" id="PTHR46890">
    <property type="entry name" value="NON-LTR RETROLELEMENT REVERSE TRANSCRIPTASE-LIKE PROTEIN-RELATED"/>
    <property type="match status" value="1"/>
</dbReference>
<dbReference type="EMBL" id="BQNB010015583">
    <property type="protein sequence ID" value="GJT41702.1"/>
    <property type="molecule type" value="Genomic_DNA"/>
</dbReference>
<name>A0ABQ5DTK4_9ASTR</name>
<dbReference type="SUPFAM" id="SSF56672">
    <property type="entry name" value="DNA/RNA polymerases"/>
    <property type="match status" value="1"/>
</dbReference>
<reference evidence="2" key="1">
    <citation type="journal article" date="2022" name="Int. J. Mol. Sci.">
        <title>Draft Genome of Tanacetum Coccineum: Genomic Comparison of Closely Related Tanacetum-Family Plants.</title>
        <authorList>
            <person name="Yamashiro T."/>
            <person name="Shiraishi A."/>
            <person name="Nakayama K."/>
            <person name="Satake H."/>
        </authorList>
    </citation>
    <scope>NUCLEOTIDE SEQUENCE</scope>
</reference>
<keyword evidence="3" id="KW-1185">Reference proteome</keyword>
<sequence>MECNELNVEGLFSKSISATTSSNMVRDITNDEIKAAMFDIGDDKASGPDGYTFAFFKKGWSVVGHDVCKAVQDFFSNGCILKEINHTFLALIPKVSTPLKVNDYRPISCCNVIYKCISKILSNQIIEGIKEVVSDNQAAFVPGKRISDNILITQELMHSYHRNRGPPRCAVKVDIQKAYDTVDWRFLETILVRFGFHCTMVKWIMACVTSTSFSLNINGNIHGFFKGKRGLRQGDPLSLYLFTMVMEILSLILKRQVRMSDSFRFHKHCEELKIINVCFADDLFIFARGDLALARVILESLDEFKMVSGLVPSIPKSTAYFYNVVHHVKLSILNIMPFSEGEIRFNYLGFPSISIEAFK</sequence>
<dbReference type="Pfam" id="PF00078">
    <property type="entry name" value="RVT_1"/>
    <property type="match status" value="1"/>
</dbReference>
<proteinExistence type="predicted"/>
<dbReference type="InterPro" id="IPR000477">
    <property type="entry name" value="RT_dom"/>
</dbReference>